<gene>
    <name evidence="2" type="ORF">DFP89_107102</name>
</gene>
<reference evidence="2 3" key="1">
    <citation type="submission" date="2018-07" db="EMBL/GenBank/DDBJ databases">
        <title>Genomic Encyclopedia of Type Strains, Phase III (KMG-III): the genomes of soil and plant-associated and newly described type strains.</title>
        <authorList>
            <person name="Whitman W."/>
        </authorList>
    </citation>
    <scope>NUCLEOTIDE SEQUENCE [LARGE SCALE GENOMIC DNA]</scope>
    <source>
        <strain evidence="2 3">CECT 8525</strain>
    </source>
</reference>
<dbReference type="EMBL" id="QPJL01000007">
    <property type="protein sequence ID" value="RCW84798.1"/>
    <property type="molecule type" value="Genomic_DNA"/>
</dbReference>
<proteinExistence type="predicted"/>
<dbReference type="Pfam" id="PF07330">
    <property type="entry name" value="DUF1467"/>
    <property type="match status" value="1"/>
</dbReference>
<feature type="transmembrane region" description="Helical" evidence="1">
    <location>
        <begin position="54"/>
        <end position="77"/>
    </location>
</feature>
<organism evidence="2 3">
    <name type="scientific">Paracoccus lutimaris</name>
    <dbReference type="NCBI Taxonomy" id="1490030"/>
    <lineage>
        <taxon>Bacteria</taxon>
        <taxon>Pseudomonadati</taxon>
        <taxon>Pseudomonadota</taxon>
        <taxon>Alphaproteobacteria</taxon>
        <taxon>Rhodobacterales</taxon>
        <taxon>Paracoccaceae</taxon>
        <taxon>Paracoccus</taxon>
    </lineage>
</organism>
<protein>
    <submittedName>
        <fullName evidence="2">Putative secreted protein</fullName>
    </submittedName>
</protein>
<keyword evidence="1" id="KW-0812">Transmembrane</keyword>
<sequence length="94" mass="9788">MNLTGGIVLYAVLWFLVLFVLLPIGQQSQADVGEVTPGTPAGAPHEPKLKKKAIMATIIAGALWGIIAYIILGGVITRADVEGWFSRGRGGTGG</sequence>
<evidence type="ECO:0000313" key="3">
    <source>
        <dbReference type="Proteomes" id="UP000253345"/>
    </source>
</evidence>
<dbReference type="Proteomes" id="UP000253345">
    <property type="component" value="Unassembled WGS sequence"/>
</dbReference>
<keyword evidence="1" id="KW-0472">Membrane</keyword>
<accession>A0A368YZ13</accession>
<evidence type="ECO:0000313" key="2">
    <source>
        <dbReference type="EMBL" id="RCW84798.1"/>
    </source>
</evidence>
<keyword evidence="1" id="KW-1133">Transmembrane helix</keyword>
<keyword evidence="3" id="KW-1185">Reference proteome</keyword>
<dbReference type="InterPro" id="IPR009935">
    <property type="entry name" value="DUF1467"/>
</dbReference>
<comment type="caution">
    <text evidence="2">The sequence shown here is derived from an EMBL/GenBank/DDBJ whole genome shotgun (WGS) entry which is preliminary data.</text>
</comment>
<name>A0A368YZ13_9RHOB</name>
<dbReference type="RefSeq" id="WP_114348968.1">
    <property type="nucleotide sequence ID" value="NZ_QPJL01000007.1"/>
</dbReference>
<dbReference type="OrthoDB" id="9804637at2"/>
<evidence type="ECO:0000256" key="1">
    <source>
        <dbReference type="SAM" id="Phobius"/>
    </source>
</evidence>
<dbReference type="AlphaFoldDB" id="A0A368YZ13"/>